<dbReference type="OrthoDB" id="4350202at2"/>
<evidence type="ECO:0000313" key="3">
    <source>
        <dbReference type="EMBL" id="RAK42349.1"/>
    </source>
</evidence>
<dbReference type="InterPro" id="IPR027273">
    <property type="entry name" value="Neocarzinostatin-like"/>
</dbReference>
<dbReference type="Gene3D" id="2.60.40.10">
    <property type="entry name" value="Immunoglobulins"/>
    <property type="match status" value="1"/>
</dbReference>
<dbReference type="EMBL" id="QLMJ01000002">
    <property type="protein sequence ID" value="RAK42349.1"/>
    <property type="molecule type" value="Genomic_DNA"/>
</dbReference>
<dbReference type="RefSeq" id="WP_146616716.1">
    <property type="nucleotide sequence ID" value="NZ_JACHWI010000003.1"/>
</dbReference>
<dbReference type="AlphaFoldDB" id="A0A327ZI30"/>
<feature type="chain" id="PRO_5016464010" description="CARDB protein" evidence="2">
    <location>
        <begin position="23"/>
        <end position="359"/>
    </location>
</feature>
<keyword evidence="1" id="KW-0472">Membrane</keyword>
<organism evidence="3 4">
    <name type="scientific">Actinoplanes lutulentus</name>
    <dbReference type="NCBI Taxonomy" id="1287878"/>
    <lineage>
        <taxon>Bacteria</taxon>
        <taxon>Bacillati</taxon>
        <taxon>Actinomycetota</taxon>
        <taxon>Actinomycetes</taxon>
        <taxon>Micromonosporales</taxon>
        <taxon>Micromonosporaceae</taxon>
        <taxon>Actinoplanes</taxon>
    </lineage>
</organism>
<evidence type="ECO:0000256" key="2">
    <source>
        <dbReference type="SAM" id="SignalP"/>
    </source>
</evidence>
<dbReference type="SUPFAM" id="SSF49319">
    <property type="entry name" value="Actinoxanthin-like"/>
    <property type="match status" value="1"/>
</dbReference>
<reference evidence="3 4" key="1">
    <citation type="submission" date="2018-06" db="EMBL/GenBank/DDBJ databases">
        <title>Genomic Encyclopedia of Type Strains, Phase III (KMG-III): the genomes of soil and plant-associated and newly described type strains.</title>
        <authorList>
            <person name="Whitman W."/>
        </authorList>
    </citation>
    <scope>NUCLEOTIDE SEQUENCE [LARGE SCALE GENOMIC DNA]</scope>
    <source>
        <strain evidence="3 4">CGMCC 4.7090</strain>
    </source>
</reference>
<evidence type="ECO:0000256" key="1">
    <source>
        <dbReference type="SAM" id="Phobius"/>
    </source>
</evidence>
<keyword evidence="1" id="KW-0812">Transmembrane</keyword>
<proteinExistence type="predicted"/>
<feature type="signal peptide" evidence="2">
    <location>
        <begin position="1"/>
        <end position="22"/>
    </location>
</feature>
<feature type="transmembrane region" description="Helical" evidence="1">
    <location>
        <begin position="241"/>
        <end position="262"/>
    </location>
</feature>
<name>A0A327ZI30_9ACTN</name>
<keyword evidence="2" id="KW-0732">Signal</keyword>
<keyword evidence="4" id="KW-1185">Reference proteome</keyword>
<evidence type="ECO:0008006" key="5">
    <source>
        <dbReference type="Google" id="ProtNLM"/>
    </source>
</evidence>
<dbReference type="Proteomes" id="UP000249341">
    <property type="component" value="Unassembled WGS sequence"/>
</dbReference>
<dbReference type="InterPro" id="IPR013783">
    <property type="entry name" value="Ig-like_fold"/>
</dbReference>
<protein>
    <recommendedName>
        <fullName evidence="5">CARDB protein</fullName>
    </recommendedName>
</protein>
<dbReference type="GO" id="GO:0005975">
    <property type="term" value="P:carbohydrate metabolic process"/>
    <property type="evidence" value="ECO:0007669"/>
    <property type="project" value="UniProtKB-ARBA"/>
</dbReference>
<comment type="caution">
    <text evidence="3">The sequence shown here is derived from an EMBL/GenBank/DDBJ whole genome shotgun (WGS) entry which is preliminary data.</text>
</comment>
<evidence type="ECO:0000313" key="4">
    <source>
        <dbReference type="Proteomes" id="UP000249341"/>
    </source>
</evidence>
<keyword evidence="1" id="KW-1133">Transmembrane helix</keyword>
<gene>
    <name evidence="3" type="ORF">B0I29_102174</name>
</gene>
<dbReference type="Gene3D" id="2.60.40.230">
    <property type="entry name" value="Neocarzinostatin-like"/>
    <property type="match status" value="1"/>
</dbReference>
<accession>A0A327ZI30</accession>
<sequence>MRKLLLAAVALTLALAPGTAARASGLVATLSANVAKPGETVRVSGEGWTPGKLLQFVTCGEGGLTGSAACDTRSGLATPVRADGKFVVDLQIGTPPKDCPCVVHIAEVQGTTDPVNLPISITGLAVGTIPKTATAVRELAVQEVRLTGGTAAAWFGARDQLQLTYTVRNPTAVGLNSATVQVRLGGGGDDNIFHQEVVENLAPGQSRTFTVPVELPLAAFGKYVVSADVSGLAPIRVSHNAYPWGLILINAVGISLIVWGLLRRYGRRRALRDLNPADAMLPAVVRLGSLGAYLVFDDAPGSRRLRRHAGAQLSLDNLRTLIGQGNGPGAGDSVLDLDALGHVLARRYPRSISLMEEER</sequence>